<dbReference type="InParanoid" id="K0KPJ7"/>
<reference evidence="11 12" key="1">
    <citation type="journal article" date="2012" name="Eukaryot. Cell">
        <title>Draft genome sequence of Wickerhamomyces ciferrii NRRL Y-1031 F-60-10.</title>
        <authorList>
            <person name="Schneider J."/>
            <person name="Andrea H."/>
            <person name="Blom J."/>
            <person name="Jaenicke S."/>
            <person name="Ruckert C."/>
            <person name="Schorsch C."/>
            <person name="Szczepanowski R."/>
            <person name="Farwick M."/>
            <person name="Goesmann A."/>
            <person name="Puhler A."/>
            <person name="Schaffer S."/>
            <person name="Tauch A."/>
            <person name="Kohler T."/>
            <person name="Brinkrolf K."/>
        </authorList>
    </citation>
    <scope>NUCLEOTIDE SEQUENCE [LARGE SCALE GENOMIC DNA]</scope>
    <source>
        <strain evidence="12">ATCC 14091 / BCRC 22168 / CBS 111 / JCM 3599 / NBRC 0793 / NRRL Y-1031 F-60-10</strain>
    </source>
</reference>
<sequence>MLFKRLLSSARTLGDKYIYFGNPSLNRHSFLRSDQQFITNAIKSKDAKYLLFNNLLPIADKEANKFFVTGYDKLGPQLTKEIDQWLNFNNDPLSTNGARPSLLVHFLGLSEKNGKLETARESGFQYKAYHGTPYFAIDIVKSSQVLKELESNHPNVEPLVTREEVNKHLNNFEASIFAQGKMYLDWLSTTQFCRGCGSSVVPINAGSELKCTSTKEKHCPVKEAPVSNASFPRLDPVLITCVVNQDKQVLLTRLPKFPQGLYSCIAGFIEPGETVENAVKREVWEEAGLHVQRVEIIQSQPWPFPANIMIGSVAYVDTSELDLLHDMELQDARWVDKEIITDIVYKGTENNDLTLIGPGLDFGIANDKTLATNLYKYAVDNIL</sequence>
<evidence type="ECO:0000313" key="11">
    <source>
        <dbReference type="EMBL" id="CCH44911.1"/>
    </source>
</evidence>
<dbReference type="Gene3D" id="3.90.79.20">
    <property type="match status" value="1"/>
</dbReference>
<dbReference type="Gene3D" id="3.90.79.10">
    <property type="entry name" value="Nucleoside Triphosphate Pyrophosphohydrolase"/>
    <property type="match status" value="1"/>
</dbReference>
<dbReference type="STRING" id="1206466.K0KPJ7"/>
<keyword evidence="6 11" id="KW-0378">Hydrolase</keyword>
<evidence type="ECO:0000256" key="6">
    <source>
        <dbReference type="ARBA" id="ARBA00022801"/>
    </source>
</evidence>
<dbReference type="GO" id="GO:0046872">
    <property type="term" value="F:metal ion binding"/>
    <property type="evidence" value="ECO:0007669"/>
    <property type="project" value="UniProtKB-KW"/>
</dbReference>
<dbReference type="HOGENOM" id="CLU_037162_0_2_1"/>
<keyword evidence="7" id="KW-0460">Magnesium</keyword>
<evidence type="ECO:0000256" key="7">
    <source>
        <dbReference type="ARBA" id="ARBA00022842"/>
    </source>
</evidence>
<evidence type="ECO:0000256" key="4">
    <source>
        <dbReference type="ARBA" id="ARBA00012381"/>
    </source>
</evidence>
<evidence type="ECO:0000256" key="5">
    <source>
        <dbReference type="ARBA" id="ARBA00022723"/>
    </source>
</evidence>
<evidence type="ECO:0000256" key="9">
    <source>
        <dbReference type="ARBA" id="ARBA00023679"/>
    </source>
</evidence>
<comment type="caution">
    <text evidence="11">The sequence shown here is derived from an EMBL/GenBank/DDBJ whole genome shotgun (WGS) entry which is preliminary data.</text>
</comment>
<dbReference type="GO" id="GO:0110153">
    <property type="term" value="F:RNA NAD-cap (NMN-forming) hydrolase activity"/>
    <property type="evidence" value="ECO:0007669"/>
    <property type="project" value="RHEA"/>
</dbReference>
<dbReference type="CDD" id="cd03429">
    <property type="entry name" value="NUDIX_NADH_pyrophosphatase_Nudt13"/>
    <property type="match status" value="1"/>
</dbReference>
<comment type="cofactor">
    <cofactor evidence="1">
        <name>Mg(2+)</name>
        <dbReference type="ChEBI" id="CHEBI:18420"/>
    </cofactor>
</comment>
<comment type="similarity">
    <text evidence="3">Belongs to the Nudix hydrolase family. NudC subfamily.</text>
</comment>
<gene>
    <name evidence="11" type="ORF">BN7_4480</name>
</gene>
<organism evidence="11 12">
    <name type="scientific">Wickerhamomyces ciferrii (strain ATCC 14091 / BCRC 22168 / CBS 111 / JCM 3599 / NBRC 0793 / NRRL Y-1031 F-60-10)</name>
    <name type="common">Yeast</name>
    <name type="synonym">Pichia ciferrii</name>
    <dbReference type="NCBI Taxonomy" id="1206466"/>
    <lineage>
        <taxon>Eukaryota</taxon>
        <taxon>Fungi</taxon>
        <taxon>Dikarya</taxon>
        <taxon>Ascomycota</taxon>
        <taxon>Saccharomycotina</taxon>
        <taxon>Saccharomycetes</taxon>
        <taxon>Phaffomycetales</taxon>
        <taxon>Wickerhamomycetaceae</taxon>
        <taxon>Wickerhamomyces</taxon>
    </lineage>
</organism>
<evidence type="ECO:0000256" key="1">
    <source>
        <dbReference type="ARBA" id="ARBA00001946"/>
    </source>
</evidence>
<evidence type="ECO:0000313" key="12">
    <source>
        <dbReference type="Proteomes" id="UP000009328"/>
    </source>
</evidence>
<evidence type="ECO:0000256" key="3">
    <source>
        <dbReference type="ARBA" id="ARBA00009595"/>
    </source>
</evidence>
<dbReference type="Proteomes" id="UP000009328">
    <property type="component" value="Unassembled WGS sequence"/>
</dbReference>
<keyword evidence="5" id="KW-0479">Metal-binding</keyword>
<comment type="catalytic activity">
    <reaction evidence="9">
        <text>a 5'-end NAD(+)-phospho-ribonucleoside in mRNA + H2O = a 5'-end phospho-adenosine-phospho-ribonucleoside in mRNA + beta-nicotinamide D-ribonucleotide + 2 H(+)</text>
        <dbReference type="Rhea" id="RHEA:60876"/>
        <dbReference type="Rhea" id="RHEA-COMP:15698"/>
        <dbReference type="Rhea" id="RHEA-COMP:15719"/>
        <dbReference type="ChEBI" id="CHEBI:14649"/>
        <dbReference type="ChEBI" id="CHEBI:15377"/>
        <dbReference type="ChEBI" id="CHEBI:15378"/>
        <dbReference type="ChEBI" id="CHEBI:144029"/>
        <dbReference type="ChEBI" id="CHEBI:144051"/>
    </reaction>
    <physiologicalReaction direction="left-to-right" evidence="9">
        <dbReference type="Rhea" id="RHEA:60877"/>
    </physiologicalReaction>
</comment>
<evidence type="ECO:0000256" key="8">
    <source>
        <dbReference type="ARBA" id="ARBA00023027"/>
    </source>
</evidence>
<dbReference type="GO" id="GO:0005777">
    <property type="term" value="C:peroxisome"/>
    <property type="evidence" value="ECO:0007669"/>
    <property type="project" value="TreeGrafter"/>
</dbReference>
<dbReference type="EMBL" id="CAIF01000164">
    <property type="protein sequence ID" value="CCH44911.1"/>
    <property type="molecule type" value="Genomic_DNA"/>
</dbReference>
<dbReference type="Pfam" id="PF00293">
    <property type="entry name" value="NUDIX"/>
    <property type="match status" value="1"/>
</dbReference>
<evidence type="ECO:0000256" key="2">
    <source>
        <dbReference type="ARBA" id="ARBA00001947"/>
    </source>
</evidence>
<dbReference type="GO" id="GO:0005829">
    <property type="term" value="C:cytosol"/>
    <property type="evidence" value="ECO:0007669"/>
    <property type="project" value="TreeGrafter"/>
</dbReference>
<proteinExistence type="inferred from homology"/>
<accession>K0KPJ7</accession>
<dbReference type="PROSITE" id="PS51462">
    <property type="entry name" value="NUDIX"/>
    <property type="match status" value="1"/>
</dbReference>
<dbReference type="SUPFAM" id="SSF55811">
    <property type="entry name" value="Nudix"/>
    <property type="match status" value="1"/>
</dbReference>
<keyword evidence="8" id="KW-0520">NAD</keyword>
<dbReference type="PROSITE" id="PS00893">
    <property type="entry name" value="NUDIX_BOX"/>
    <property type="match status" value="1"/>
</dbReference>
<dbReference type="InterPro" id="IPR000086">
    <property type="entry name" value="NUDIX_hydrolase_dom"/>
</dbReference>
<dbReference type="EC" id="3.6.1.22" evidence="4"/>
<dbReference type="PANTHER" id="PTHR42904">
    <property type="entry name" value="NUDIX HYDROLASE, NUDC SUBFAMILY"/>
    <property type="match status" value="1"/>
</dbReference>
<dbReference type="eggNOG" id="KOG3084">
    <property type="taxonomic scope" value="Eukaryota"/>
</dbReference>
<dbReference type="GO" id="GO:0006742">
    <property type="term" value="P:NADP+ catabolic process"/>
    <property type="evidence" value="ECO:0007669"/>
    <property type="project" value="TreeGrafter"/>
</dbReference>
<evidence type="ECO:0000259" key="10">
    <source>
        <dbReference type="PROSITE" id="PS51462"/>
    </source>
</evidence>
<dbReference type="GO" id="GO:0035529">
    <property type="term" value="F:NADH pyrophosphatase activity"/>
    <property type="evidence" value="ECO:0007669"/>
    <property type="project" value="TreeGrafter"/>
</dbReference>
<comment type="cofactor">
    <cofactor evidence="2">
        <name>Zn(2+)</name>
        <dbReference type="ChEBI" id="CHEBI:29105"/>
    </cofactor>
</comment>
<name>K0KPJ7_WICCF</name>
<dbReference type="InterPro" id="IPR050241">
    <property type="entry name" value="NAD-cap_RNA_hydrolase_NudC"/>
</dbReference>
<dbReference type="GO" id="GO:0019677">
    <property type="term" value="P:NAD+ catabolic process"/>
    <property type="evidence" value="ECO:0007669"/>
    <property type="project" value="TreeGrafter"/>
</dbReference>
<dbReference type="InterPro" id="IPR049734">
    <property type="entry name" value="NudC-like_C"/>
</dbReference>
<dbReference type="InterPro" id="IPR015797">
    <property type="entry name" value="NUDIX_hydrolase-like_dom_sf"/>
</dbReference>
<feature type="domain" description="Nudix hydrolase" evidence="10">
    <location>
        <begin position="232"/>
        <end position="357"/>
    </location>
</feature>
<keyword evidence="12" id="KW-1185">Reference proteome</keyword>
<dbReference type="InterPro" id="IPR020084">
    <property type="entry name" value="NUDIX_hydrolase_CS"/>
</dbReference>
<dbReference type="PANTHER" id="PTHR42904:SF6">
    <property type="entry name" value="NAD-CAPPED RNA HYDROLASE NUDT12"/>
    <property type="match status" value="1"/>
</dbReference>
<dbReference type="AlphaFoldDB" id="K0KPJ7"/>
<protein>
    <recommendedName>
        <fullName evidence="4">NAD(+) diphosphatase</fullName>
        <ecNumber evidence="4">3.6.1.22</ecNumber>
    </recommendedName>
</protein>